<dbReference type="Pfam" id="PF14322">
    <property type="entry name" value="SusD-like_3"/>
    <property type="match status" value="1"/>
</dbReference>
<sequence>MEKIVKILSLVVLIAVFSGCEDNLDRQPLSQIPESGYFKTAQDLEFFTNPLYNMLNVANLDREQSDHLVQMTLSEIIIGGNRRTVPNSGGGWDWGHLRRINTLLARVDQCEDEAAVLKYSGVARFFRAMFYFEKVKRFGDVPWYDTELGPSDEALYKPRDPRELVMTKMIEDIDYAIANLPAETSVFRVNKWTAMALKSRFCLYEGTFRKYHGGEEASKFLELAAEAARTLIDGNQYRLYTAGGVDNAYFTLFSQDDADAGEFILAFDYSNSPRVNHDASSFTMSAAQGRPSYTKKFVNTYLMKDGSRFTEQDGWQTMTFIDEVQDRDPRLTQSIRNPKFTLSDNRPFPNKFAVSVDGYHPIKFLQDVTKGYDVRVGYSYNDLPIFRYAEVLLNYAEAKAELGTLTQADVDISIKLLRDRVGMPNLDVAAANTNPDPYLLSTEAGYTNVTAANIGALLEVRRERAIELVQEGFRFDDLVRWKAGYCIDQPLVGIYFPGAGEYDLTGDGTTDLILYTQGNKPTDQVGVEMYEIGMPVNNGGIILTEGTKGNVFFHSNIELAGFNEQRDYLYPIPINERSLNPNLNQNPGWNDGLSF</sequence>
<dbReference type="InterPro" id="IPR012944">
    <property type="entry name" value="SusD_RagB_dom"/>
</dbReference>
<accession>A0A917HC51</accession>
<proteinExistence type="inferred from homology"/>
<dbReference type="EMBL" id="BMER01000001">
    <property type="protein sequence ID" value="GGG74150.1"/>
    <property type="molecule type" value="Genomic_DNA"/>
</dbReference>
<reference evidence="8" key="1">
    <citation type="journal article" date="2014" name="Int. J. Syst. Evol. Microbiol.">
        <title>Complete genome sequence of Corynebacterium casei LMG S-19264T (=DSM 44701T), isolated from a smear-ripened cheese.</title>
        <authorList>
            <consortium name="US DOE Joint Genome Institute (JGI-PGF)"/>
            <person name="Walter F."/>
            <person name="Albersmeier A."/>
            <person name="Kalinowski J."/>
            <person name="Ruckert C."/>
        </authorList>
    </citation>
    <scope>NUCLEOTIDE SEQUENCE</scope>
    <source>
        <strain evidence="8">CGMCC 1.12195</strain>
    </source>
</reference>
<gene>
    <name evidence="8" type="ORF">GCM10007415_01970</name>
</gene>
<organism evidence="8 9">
    <name type="scientific">Parapedobacter pyrenivorans</name>
    <dbReference type="NCBI Taxonomy" id="1305674"/>
    <lineage>
        <taxon>Bacteria</taxon>
        <taxon>Pseudomonadati</taxon>
        <taxon>Bacteroidota</taxon>
        <taxon>Sphingobacteriia</taxon>
        <taxon>Sphingobacteriales</taxon>
        <taxon>Sphingobacteriaceae</taxon>
        <taxon>Parapedobacter</taxon>
    </lineage>
</organism>
<dbReference type="PROSITE" id="PS51257">
    <property type="entry name" value="PROKAR_LIPOPROTEIN"/>
    <property type="match status" value="1"/>
</dbReference>
<evidence type="ECO:0008006" key="10">
    <source>
        <dbReference type="Google" id="ProtNLM"/>
    </source>
</evidence>
<name>A0A917HC51_9SPHI</name>
<evidence type="ECO:0000256" key="4">
    <source>
        <dbReference type="ARBA" id="ARBA00023136"/>
    </source>
</evidence>
<dbReference type="InterPro" id="IPR011990">
    <property type="entry name" value="TPR-like_helical_dom_sf"/>
</dbReference>
<keyword evidence="5" id="KW-0998">Cell outer membrane</keyword>
<dbReference type="SUPFAM" id="SSF48452">
    <property type="entry name" value="TPR-like"/>
    <property type="match status" value="1"/>
</dbReference>
<keyword evidence="4" id="KW-0472">Membrane</keyword>
<comment type="caution">
    <text evidence="8">The sequence shown here is derived from an EMBL/GenBank/DDBJ whole genome shotgun (WGS) entry which is preliminary data.</text>
</comment>
<evidence type="ECO:0000259" key="6">
    <source>
        <dbReference type="Pfam" id="PF07980"/>
    </source>
</evidence>
<feature type="domain" description="RagB/SusD" evidence="6">
    <location>
        <begin position="262"/>
        <end position="589"/>
    </location>
</feature>
<evidence type="ECO:0000256" key="3">
    <source>
        <dbReference type="ARBA" id="ARBA00022729"/>
    </source>
</evidence>
<keyword evidence="9" id="KW-1185">Reference proteome</keyword>
<comment type="subcellular location">
    <subcellularLocation>
        <location evidence="1">Cell outer membrane</location>
    </subcellularLocation>
</comment>
<evidence type="ECO:0000256" key="1">
    <source>
        <dbReference type="ARBA" id="ARBA00004442"/>
    </source>
</evidence>
<protein>
    <recommendedName>
        <fullName evidence="10">Starch-binding associating with outer membrane</fullName>
    </recommendedName>
</protein>
<evidence type="ECO:0000259" key="7">
    <source>
        <dbReference type="Pfam" id="PF14322"/>
    </source>
</evidence>
<comment type="similarity">
    <text evidence="2">Belongs to the SusD family.</text>
</comment>
<dbReference type="AlphaFoldDB" id="A0A917HC51"/>
<keyword evidence="3" id="KW-0732">Signal</keyword>
<evidence type="ECO:0000313" key="8">
    <source>
        <dbReference type="EMBL" id="GGG74150.1"/>
    </source>
</evidence>
<evidence type="ECO:0000313" key="9">
    <source>
        <dbReference type="Proteomes" id="UP000660862"/>
    </source>
</evidence>
<dbReference type="InterPro" id="IPR033985">
    <property type="entry name" value="SusD-like_N"/>
</dbReference>
<dbReference type="Proteomes" id="UP000660862">
    <property type="component" value="Unassembled WGS sequence"/>
</dbReference>
<dbReference type="Pfam" id="PF07980">
    <property type="entry name" value="SusD_RagB"/>
    <property type="match status" value="1"/>
</dbReference>
<dbReference type="RefSeq" id="WP_188504080.1">
    <property type="nucleotide sequence ID" value="NZ_BMER01000001.1"/>
</dbReference>
<dbReference type="Gene3D" id="1.25.40.390">
    <property type="match status" value="1"/>
</dbReference>
<dbReference type="GO" id="GO:0009279">
    <property type="term" value="C:cell outer membrane"/>
    <property type="evidence" value="ECO:0007669"/>
    <property type="project" value="UniProtKB-SubCell"/>
</dbReference>
<feature type="domain" description="SusD-like N-terminal" evidence="7">
    <location>
        <begin position="99"/>
        <end position="203"/>
    </location>
</feature>
<evidence type="ECO:0000256" key="5">
    <source>
        <dbReference type="ARBA" id="ARBA00023237"/>
    </source>
</evidence>
<evidence type="ECO:0000256" key="2">
    <source>
        <dbReference type="ARBA" id="ARBA00006275"/>
    </source>
</evidence>
<reference evidence="8" key="2">
    <citation type="submission" date="2020-09" db="EMBL/GenBank/DDBJ databases">
        <authorList>
            <person name="Sun Q."/>
            <person name="Zhou Y."/>
        </authorList>
    </citation>
    <scope>NUCLEOTIDE SEQUENCE</scope>
    <source>
        <strain evidence="8">CGMCC 1.12195</strain>
    </source>
</reference>